<dbReference type="SUPFAM" id="SSF48498">
    <property type="entry name" value="Tetracyclin repressor-like, C-terminal domain"/>
    <property type="match status" value="1"/>
</dbReference>
<feature type="domain" description="HTH tetR-type" evidence="6">
    <location>
        <begin position="27"/>
        <end position="87"/>
    </location>
</feature>
<dbReference type="Pfam" id="PF00440">
    <property type="entry name" value="TetR_N"/>
    <property type="match status" value="1"/>
</dbReference>
<name>A0ABN1KG96_9BURK</name>
<dbReference type="SUPFAM" id="SSF46689">
    <property type="entry name" value="Homeodomain-like"/>
    <property type="match status" value="1"/>
</dbReference>
<keyword evidence="3" id="KW-0804">Transcription</keyword>
<reference evidence="7 8" key="1">
    <citation type="journal article" date="2019" name="Int. J. Syst. Evol. Microbiol.">
        <title>The Global Catalogue of Microorganisms (GCM) 10K type strain sequencing project: providing services to taxonomists for standard genome sequencing and annotation.</title>
        <authorList>
            <consortium name="The Broad Institute Genomics Platform"/>
            <consortium name="The Broad Institute Genome Sequencing Center for Infectious Disease"/>
            <person name="Wu L."/>
            <person name="Ma J."/>
        </authorList>
    </citation>
    <scope>NUCLEOTIDE SEQUENCE [LARGE SCALE GENOMIC DNA]</scope>
    <source>
        <strain evidence="7 8">JCM 15503</strain>
    </source>
</reference>
<dbReference type="RefSeq" id="WP_141291062.1">
    <property type="nucleotide sequence ID" value="NZ_BAAAEW010000042.1"/>
</dbReference>
<feature type="DNA-binding region" description="H-T-H motif" evidence="4">
    <location>
        <begin position="50"/>
        <end position="69"/>
    </location>
</feature>
<dbReference type="PRINTS" id="PR00455">
    <property type="entry name" value="HTHTETR"/>
</dbReference>
<evidence type="ECO:0000256" key="2">
    <source>
        <dbReference type="ARBA" id="ARBA00023125"/>
    </source>
</evidence>
<protein>
    <submittedName>
        <fullName evidence="7">Transcriptional regulator CecR</fullName>
    </submittedName>
</protein>
<dbReference type="Pfam" id="PF09209">
    <property type="entry name" value="CecR_C"/>
    <property type="match status" value="1"/>
</dbReference>
<dbReference type="Gene3D" id="1.10.357.10">
    <property type="entry name" value="Tetracycline Repressor, domain 2"/>
    <property type="match status" value="1"/>
</dbReference>
<dbReference type="PANTHER" id="PTHR30055:SF234">
    <property type="entry name" value="HTH-TYPE TRANSCRIPTIONAL REGULATOR BETI"/>
    <property type="match status" value="1"/>
</dbReference>
<evidence type="ECO:0000256" key="1">
    <source>
        <dbReference type="ARBA" id="ARBA00023015"/>
    </source>
</evidence>
<dbReference type="InterPro" id="IPR036271">
    <property type="entry name" value="Tet_transcr_reg_TetR-rel_C_sf"/>
</dbReference>
<evidence type="ECO:0000313" key="7">
    <source>
        <dbReference type="EMBL" id="GAA0765538.1"/>
    </source>
</evidence>
<evidence type="ECO:0000313" key="8">
    <source>
        <dbReference type="Proteomes" id="UP001500279"/>
    </source>
</evidence>
<gene>
    <name evidence="7" type="primary">cecR</name>
    <name evidence="7" type="ORF">GCM10009107_52770</name>
</gene>
<comment type="caution">
    <text evidence="7">The sequence shown here is derived from an EMBL/GenBank/DDBJ whole genome shotgun (WGS) entry which is preliminary data.</text>
</comment>
<dbReference type="PANTHER" id="PTHR30055">
    <property type="entry name" value="HTH-TYPE TRANSCRIPTIONAL REGULATOR RUTR"/>
    <property type="match status" value="1"/>
</dbReference>
<feature type="region of interest" description="Disordered" evidence="5">
    <location>
        <begin position="1"/>
        <end position="24"/>
    </location>
</feature>
<keyword evidence="8" id="KW-1185">Reference proteome</keyword>
<accession>A0ABN1KG96</accession>
<dbReference type="EMBL" id="BAAAEW010000042">
    <property type="protein sequence ID" value="GAA0765538.1"/>
    <property type="molecule type" value="Genomic_DNA"/>
</dbReference>
<feature type="compositionally biased region" description="Basic and acidic residues" evidence="5">
    <location>
        <begin position="11"/>
        <end position="24"/>
    </location>
</feature>
<dbReference type="InterPro" id="IPR009057">
    <property type="entry name" value="Homeodomain-like_sf"/>
</dbReference>
<dbReference type="InterPro" id="IPR050109">
    <property type="entry name" value="HTH-type_TetR-like_transc_reg"/>
</dbReference>
<dbReference type="InterPro" id="IPR015292">
    <property type="entry name" value="Tscrpt_reg_YbiH_C"/>
</dbReference>
<evidence type="ECO:0000256" key="5">
    <source>
        <dbReference type="SAM" id="MobiDB-lite"/>
    </source>
</evidence>
<dbReference type="Proteomes" id="UP001500279">
    <property type="component" value="Unassembled WGS sequence"/>
</dbReference>
<evidence type="ECO:0000256" key="4">
    <source>
        <dbReference type="PROSITE-ProRule" id="PRU00335"/>
    </source>
</evidence>
<dbReference type="Gene3D" id="1.10.10.60">
    <property type="entry name" value="Homeodomain-like"/>
    <property type="match status" value="1"/>
</dbReference>
<proteinExistence type="predicted"/>
<keyword evidence="2 4" id="KW-0238">DNA-binding</keyword>
<evidence type="ECO:0000256" key="3">
    <source>
        <dbReference type="ARBA" id="ARBA00023163"/>
    </source>
</evidence>
<keyword evidence="1" id="KW-0805">Transcription regulation</keyword>
<dbReference type="PROSITE" id="PS50977">
    <property type="entry name" value="HTH_TETR_2"/>
    <property type="match status" value="1"/>
</dbReference>
<evidence type="ECO:0000259" key="6">
    <source>
        <dbReference type="PROSITE" id="PS50977"/>
    </source>
</evidence>
<dbReference type="InterPro" id="IPR001647">
    <property type="entry name" value="HTH_TetR"/>
</dbReference>
<sequence>MAKPEAPAPHDTVRPRHRADGGYARGEETRQRLIDAAIRLFGERGYEGASTRDIARLAGVNAPALQYYFDSKEGLYKACMADLSCSAEAHFAPALAAMEAALADPQASRETLMEAFFLMQDATADRLLLSDEAQHRRLFIAQDQAGRGALAEVQEGPGKQRLKRAAAEVVARLSGRPANDPLTLLRMMTAQGQLLVFHVVPKTALQSLGWVQLDGEHLALLKQTVREQTRALIDSWAP</sequence>
<organism evidence="7 8">
    <name type="scientific">Ideonella azotifigens</name>
    <dbReference type="NCBI Taxonomy" id="513160"/>
    <lineage>
        <taxon>Bacteria</taxon>
        <taxon>Pseudomonadati</taxon>
        <taxon>Pseudomonadota</taxon>
        <taxon>Betaproteobacteria</taxon>
        <taxon>Burkholderiales</taxon>
        <taxon>Sphaerotilaceae</taxon>
        <taxon>Ideonella</taxon>
    </lineage>
</organism>